<dbReference type="InterPro" id="IPR011009">
    <property type="entry name" value="Kinase-like_dom_sf"/>
</dbReference>
<dbReference type="Gene3D" id="1.10.510.10">
    <property type="entry name" value="Transferase(Phosphotransferase) domain 1"/>
    <property type="match status" value="1"/>
</dbReference>
<dbReference type="Proteomes" id="UP000022910">
    <property type="component" value="Unassembled WGS sequence"/>
</dbReference>
<evidence type="ECO:0000313" key="2">
    <source>
        <dbReference type="Proteomes" id="UP000022910"/>
    </source>
</evidence>
<organism evidence="1 2">
    <name type="scientific">Rhizophagus irregularis (strain DAOM 197198w)</name>
    <name type="common">Glomus intraradices</name>
    <dbReference type="NCBI Taxonomy" id="1432141"/>
    <lineage>
        <taxon>Eukaryota</taxon>
        <taxon>Fungi</taxon>
        <taxon>Fungi incertae sedis</taxon>
        <taxon>Mucoromycota</taxon>
        <taxon>Glomeromycotina</taxon>
        <taxon>Glomeromycetes</taxon>
        <taxon>Glomerales</taxon>
        <taxon>Glomeraceae</taxon>
        <taxon>Rhizophagus</taxon>
    </lineage>
</organism>
<sequence length="100" mass="11781">MNIVNGIRPKIVPGTQLEYKNLMKQCWDADPSKRPDIYTLTDEMDKLNLFYQTKSTELSQLEENNNFEMENYTRSSKLFTSKLHQFDNLPEPRNATEGIY</sequence>
<dbReference type="STRING" id="1432141.A0A015JJ33"/>
<dbReference type="EMBL" id="JEMT01017991">
    <property type="protein sequence ID" value="EXX67125.1"/>
    <property type="molecule type" value="Genomic_DNA"/>
</dbReference>
<comment type="caution">
    <text evidence="1">The sequence shown here is derived from an EMBL/GenBank/DDBJ whole genome shotgun (WGS) entry which is preliminary data.</text>
</comment>
<accession>A0A015JJ33</accession>
<dbReference type="OrthoDB" id="2390849at2759"/>
<keyword evidence="2" id="KW-1185">Reference proteome</keyword>
<evidence type="ECO:0008006" key="3">
    <source>
        <dbReference type="Google" id="ProtNLM"/>
    </source>
</evidence>
<dbReference type="AlphaFoldDB" id="A0A015JJ33"/>
<dbReference type="HOGENOM" id="CLU_000288_7_31_1"/>
<gene>
    <name evidence="1" type="ORF">RirG_117260</name>
</gene>
<evidence type="ECO:0000313" key="1">
    <source>
        <dbReference type="EMBL" id="EXX67125.1"/>
    </source>
</evidence>
<proteinExistence type="predicted"/>
<dbReference type="SUPFAM" id="SSF56112">
    <property type="entry name" value="Protein kinase-like (PK-like)"/>
    <property type="match status" value="1"/>
</dbReference>
<reference evidence="1 2" key="1">
    <citation type="submission" date="2014-02" db="EMBL/GenBank/DDBJ databases">
        <title>Single nucleus genome sequencing reveals high similarity among nuclei of an endomycorrhizal fungus.</title>
        <authorList>
            <person name="Lin K."/>
            <person name="Geurts R."/>
            <person name="Zhang Z."/>
            <person name="Limpens E."/>
            <person name="Saunders D.G."/>
            <person name="Mu D."/>
            <person name="Pang E."/>
            <person name="Cao H."/>
            <person name="Cha H."/>
            <person name="Lin T."/>
            <person name="Zhou Q."/>
            <person name="Shang Y."/>
            <person name="Li Y."/>
            <person name="Ivanov S."/>
            <person name="Sharma T."/>
            <person name="Velzen R.V."/>
            <person name="Ruijter N.D."/>
            <person name="Aanen D.K."/>
            <person name="Win J."/>
            <person name="Kamoun S."/>
            <person name="Bisseling T."/>
            <person name="Huang S."/>
        </authorList>
    </citation>
    <scope>NUCLEOTIDE SEQUENCE [LARGE SCALE GENOMIC DNA]</scope>
    <source>
        <strain evidence="2">DAOM197198w</strain>
    </source>
</reference>
<protein>
    <recommendedName>
        <fullName evidence="3">Serine-threonine/tyrosine-protein kinase catalytic domain-containing protein</fullName>
    </recommendedName>
</protein>
<name>A0A015JJ33_RHIIW</name>